<keyword evidence="4" id="KW-1185">Reference proteome</keyword>
<evidence type="ECO:0000313" key="3">
    <source>
        <dbReference type="EMBL" id="GAO44334.1"/>
    </source>
</evidence>
<dbReference type="NCBIfam" id="TIGR00696">
    <property type="entry name" value="wecG_tagA_cpsF"/>
    <property type="match status" value="1"/>
</dbReference>
<dbReference type="Pfam" id="PF03808">
    <property type="entry name" value="Glyco_tran_WecG"/>
    <property type="match status" value="1"/>
</dbReference>
<dbReference type="PANTHER" id="PTHR34136">
    <property type="match status" value="1"/>
</dbReference>
<dbReference type="Proteomes" id="UP000033121">
    <property type="component" value="Unassembled WGS sequence"/>
</dbReference>
<evidence type="ECO:0000256" key="2">
    <source>
        <dbReference type="ARBA" id="ARBA00022679"/>
    </source>
</evidence>
<dbReference type="InterPro" id="IPR004629">
    <property type="entry name" value="WecG_TagA_CpsF"/>
</dbReference>
<dbReference type="STRING" id="1220578.FPE01S_03_03720"/>
<evidence type="ECO:0000313" key="4">
    <source>
        <dbReference type="Proteomes" id="UP000033121"/>
    </source>
</evidence>
<protein>
    <submittedName>
        <fullName evidence="3">Putative N-acetylmannosamine transferase</fullName>
    </submittedName>
</protein>
<dbReference type="CDD" id="cd06533">
    <property type="entry name" value="Glyco_transf_WecG_TagA"/>
    <property type="match status" value="1"/>
</dbReference>
<gene>
    <name evidence="3" type="ORF">FPE01S_03_03720</name>
</gene>
<keyword evidence="1" id="KW-0328">Glycosyltransferase</keyword>
<evidence type="ECO:0000256" key="1">
    <source>
        <dbReference type="ARBA" id="ARBA00022676"/>
    </source>
</evidence>
<dbReference type="AlphaFoldDB" id="A0A0E9N3C5"/>
<organism evidence="3 4">
    <name type="scientific">Flavihumibacter petaseus NBRC 106054</name>
    <dbReference type="NCBI Taxonomy" id="1220578"/>
    <lineage>
        <taxon>Bacteria</taxon>
        <taxon>Pseudomonadati</taxon>
        <taxon>Bacteroidota</taxon>
        <taxon>Chitinophagia</taxon>
        <taxon>Chitinophagales</taxon>
        <taxon>Chitinophagaceae</taxon>
        <taxon>Flavihumibacter</taxon>
    </lineage>
</organism>
<dbReference type="PANTHER" id="PTHR34136:SF1">
    <property type="entry name" value="UDP-N-ACETYL-D-MANNOSAMINURONIC ACID TRANSFERASE"/>
    <property type="match status" value="1"/>
</dbReference>
<name>A0A0E9N3C5_9BACT</name>
<reference evidence="3 4" key="1">
    <citation type="submission" date="2015-04" db="EMBL/GenBank/DDBJ databases">
        <title>Whole genome shotgun sequence of Flavihumibacter petaseus NBRC 106054.</title>
        <authorList>
            <person name="Miyazawa S."/>
            <person name="Hosoyama A."/>
            <person name="Hashimoto M."/>
            <person name="Noguchi M."/>
            <person name="Tsuchikane K."/>
            <person name="Ohji S."/>
            <person name="Yamazoe A."/>
            <person name="Ichikawa N."/>
            <person name="Kimura A."/>
            <person name="Fujita N."/>
        </authorList>
    </citation>
    <scope>NUCLEOTIDE SEQUENCE [LARGE SCALE GENOMIC DNA]</scope>
    <source>
        <strain evidence="3 4">NBRC 106054</strain>
    </source>
</reference>
<comment type="caution">
    <text evidence="3">The sequence shown here is derived from an EMBL/GenBank/DDBJ whole genome shotgun (WGS) entry which is preliminary data.</text>
</comment>
<keyword evidence="2 3" id="KW-0808">Transferase</keyword>
<accession>A0A0E9N3C5</accession>
<dbReference type="EMBL" id="BBWV01000003">
    <property type="protein sequence ID" value="GAO44334.1"/>
    <property type="molecule type" value="Genomic_DNA"/>
</dbReference>
<proteinExistence type="predicted"/>
<sequence length="262" mass="29821">MTENYPYSPKKQSCMKRISICNIPVDAYTMEETVGLIDDALQENRPIHHVVINAAKVVNANKNVELMDSIVNCDIINADGQGVVWASRFLNKPLPERVAGIDLMDELIALAHRKGYKIYLLGAKEEIVSKVARILSEKYSPDIIGGYRNGYYKPDEELEIARSIGSSGAKMLFVAITSPKKEIFLNKYKDEINVPFIMGVGGSFDVVAGFVKRAPRWMQVAGLEWFYRVIQEPRRMWKRYLVGNIEFGYLVMKEKMQFNKAK</sequence>
<dbReference type="GO" id="GO:0016758">
    <property type="term" value="F:hexosyltransferase activity"/>
    <property type="evidence" value="ECO:0007669"/>
    <property type="project" value="TreeGrafter"/>
</dbReference>